<dbReference type="EMBL" id="VUJU01014108">
    <property type="protein sequence ID" value="KAF0702935.1"/>
    <property type="molecule type" value="Genomic_DNA"/>
</dbReference>
<organism evidence="1 2">
    <name type="scientific">Aphis craccivora</name>
    <name type="common">Cowpea aphid</name>
    <dbReference type="NCBI Taxonomy" id="307492"/>
    <lineage>
        <taxon>Eukaryota</taxon>
        <taxon>Metazoa</taxon>
        <taxon>Ecdysozoa</taxon>
        <taxon>Arthropoda</taxon>
        <taxon>Hexapoda</taxon>
        <taxon>Insecta</taxon>
        <taxon>Pterygota</taxon>
        <taxon>Neoptera</taxon>
        <taxon>Paraneoptera</taxon>
        <taxon>Hemiptera</taxon>
        <taxon>Sternorrhyncha</taxon>
        <taxon>Aphidomorpha</taxon>
        <taxon>Aphidoidea</taxon>
        <taxon>Aphididae</taxon>
        <taxon>Aphidini</taxon>
        <taxon>Aphis</taxon>
        <taxon>Aphis</taxon>
    </lineage>
</organism>
<reference evidence="1 2" key="1">
    <citation type="submission" date="2019-08" db="EMBL/GenBank/DDBJ databases">
        <title>Whole genome of Aphis craccivora.</title>
        <authorList>
            <person name="Voronova N.V."/>
            <person name="Shulinski R.S."/>
            <person name="Bandarenka Y.V."/>
            <person name="Zhorov D.G."/>
            <person name="Warner D."/>
        </authorList>
    </citation>
    <scope>NUCLEOTIDE SEQUENCE [LARGE SCALE GENOMIC DNA]</scope>
    <source>
        <strain evidence="1">180601</strain>
        <tissue evidence="1">Whole Body</tissue>
    </source>
</reference>
<name>A0A6G0VP40_APHCR</name>
<comment type="caution">
    <text evidence="1">The sequence shown here is derived from an EMBL/GenBank/DDBJ whole genome shotgun (WGS) entry which is preliminary data.</text>
</comment>
<evidence type="ECO:0000313" key="1">
    <source>
        <dbReference type="EMBL" id="KAF0702935.1"/>
    </source>
</evidence>
<dbReference type="Proteomes" id="UP000478052">
    <property type="component" value="Unassembled WGS sequence"/>
</dbReference>
<feature type="non-terminal residue" evidence="1">
    <location>
        <position position="120"/>
    </location>
</feature>
<dbReference type="OrthoDB" id="6625108at2759"/>
<sequence>MQLNYEGSLVFIEVKTSLGTLGTPYKKTYFASEEKNDKNLPLLKFFKNEFGLNMSNDCNLSTTRYKTTIDAVFTRYLNKFESKLFVSYFSYHKPIVSVLEIGDDAGSDDGARVGEMMDGN</sequence>
<keyword evidence="2" id="KW-1185">Reference proteome</keyword>
<evidence type="ECO:0000313" key="2">
    <source>
        <dbReference type="Proteomes" id="UP000478052"/>
    </source>
</evidence>
<gene>
    <name evidence="1" type="ORF">FWK35_00034741</name>
</gene>
<proteinExistence type="predicted"/>
<accession>A0A6G0VP40</accession>
<protein>
    <submittedName>
        <fullName evidence="1">Trimethylguanosine synthase-like</fullName>
    </submittedName>
</protein>
<dbReference type="AlphaFoldDB" id="A0A6G0VP40"/>